<evidence type="ECO:0000256" key="3">
    <source>
        <dbReference type="ARBA" id="ARBA00022989"/>
    </source>
</evidence>
<proteinExistence type="predicted"/>
<dbReference type="AlphaFoldDB" id="G3VC59"/>
<gene>
    <name evidence="6" type="primary">LHFPL7</name>
</gene>
<accession>G3VC59</accession>
<dbReference type="InParanoid" id="G3VC59"/>
<dbReference type="InterPro" id="IPR019372">
    <property type="entry name" value="LHFPL"/>
</dbReference>
<keyword evidence="4 5" id="KW-0472">Membrane</keyword>
<reference evidence="6" key="2">
    <citation type="submission" date="2025-08" db="UniProtKB">
        <authorList>
            <consortium name="Ensembl"/>
        </authorList>
    </citation>
    <scope>IDENTIFICATION</scope>
</reference>
<dbReference type="GO" id="GO:0016020">
    <property type="term" value="C:membrane"/>
    <property type="evidence" value="ECO:0007669"/>
    <property type="project" value="UniProtKB-SubCell"/>
</dbReference>
<evidence type="ECO:0000313" key="6">
    <source>
        <dbReference type="Ensembl" id="ENSSHAP00000000763.2"/>
    </source>
</evidence>
<dbReference type="eggNOG" id="KOG4026">
    <property type="taxonomic scope" value="Eukaryota"/>
</dbReference>
<reference evidence="6 7" key="1">
    <citation type="journal article" date="2011" name="Proc. Natl. Acad. Sci. U.S.A.">
        <title>Genetic diversity and population structure of the endangered marsupial Sarcophilus harrisii (Tasmanian devil).</title>
        <authorList>
            <person name="Miller W."/>
            <person name="Hayes V.M."/>
            <person name="Ratan A."/>
            <person name="Petersen D.C."/>
            <person name="Wittekindt N.E."/>
            <person name="Miller J."/>
            <person name="Walenz B."/>
            <person name="Knight J."/>
            <person name="Qi J."/>
            <person name="Zhao F."/>
            <person name="Wang Q."/>
            <person name="Bedoya-Reina O.C."/>
            <person name="Katiyar N."/>
            <person name="Tomsho L.P."/>
            <person name="Kasson L.M."/>
            <person name="Hardie R.A."/>
            <person name="Woodbridge P."/>
            <person name="Tindall E.A."/>
            <person name="Bertelsen M.F."/>
            <person name="Dixon D."/>
            <person name="Pyecroft S."/>
            <person name="Helgen K.M."/>
            <person name="Lesk A.M."/>
            <person name="Pringle T.H."/>
            <person name="Patterson N."/>
            <person name="Zhang Y."/>
            <person name="Kreiss A."/>
            <person name="Woods G.M."/>
            <person name="Jones M.E."/>
            <person name="Schuster S.C."/>
        </authorList>
    </citation>
    <scope>NUCLEOTIDE SEQUENCE [LARGE SCALE GENOMIC DNA]</scope>
</reference>
<organism evidence="6 7">
    <name type="scientific">Sarcophilus harrisii</name>
    <name type="common">Tasmanian devil</name>
    <name type="synonym">Sarcophilus laniarius</name>
    <dbReference type="NCBI Taxonomy" id="9305"/>
    <lineage>
        <taxon>Eukaryota</taxon>
        <taxon>Metazoa</taxon>
        <taxon>Chordata</taxon>
        <taxon>Craniata</taxon>
        <taxon>Vertebrata</taxon>
        <taxon>Euteleostomi</taxon>
        <taxon>Mammalia</taxon>
        <taxon>Metatheria</taxon>
        <taxon>Dasyuromorphia</taxon>
        <taxon>Dasyuridae</taxon>
        <taxon>Sarcophilus</taxon>
    </lineage>
</organism>
<dbReference type="PANTHER" id="PTHR12489:SF20">
    <property type="entry name" value="LHFPL TETRASPAN SUBFAMILY MEMBER 7 PROTEIN"/>
    <property type="match status" value="1"/>
</dbReference>
<dbReference type="FunCoup" id="G3VC59">
    <property type="interactions" value="45"/>
</dbReference>
<name>G3VC59_SARHA</name>
<feature type="transmembrane region" description="Helical" evidence="5">
    <location>
        <begin position="12"/>
        <end position="31"/>
    </location>
</feature>
<dbReference type="Proteomes" id="UP000007648">
    <property type="component" value="Unassembled WGS sequence"/>
</dbReference>
<feature type="transmembrane region" description="Helical" evidence="5">
    <location>
        <begin position="75"/>
        <end position="95"/>
    </location>
</feature>
<keyword evidence="2 5" id="KW-0812">Transmembrane</keyword>
<keyword evidence="7" id="KW-1185">Reference proteome</keyword>
<keyword evidence="3 5" id="KW-1133">Transmembrane helix</keyword>
<dbReference type="STRING" id="9305.ENSSHAP00000000763"/>
<evidence type="ECO:0000313" key="7">
    <source>
        <dbReference type="Proteomes" id="UP000007648"/>
    </source>
</evidence>
<dbReference type="Pfam" id="PF10242">
    <property type="entry name" value="L_HMGIC_fpl"/>
    <property type="match status" value="1"/>
</dbReference>
<evidence type="ECO:0000256" key="5">
    <source>
        <dbReference type="SAM" id="Phobius"/>
    </source>
</evidence>
<protein>
    <submittedName>
        <fullName evidence="6">LHFPL tetraspan subfamily member 7</fullName>
    </submittedName>
</protein>
<dbReference type="Ensembl" id="ENSSHAT00000000773.2">
    <property type="protein sequence ID" value="ENSSHAP00000000763.2"/>
    <property type="gene ID" value="ENSSHAG00000000681.2"/>
</dbReference>
<reference evidence="6" key="3">
    <citation type="submission" date="2025-09" db="UniProtKB">
        <authorList>
            <consortium name="Ensembl"/>
        </authorList>
    </citation>
    <scope>IDENTIFICATION</scope>
</reference>
<evidence type="ECO:0000256" key="4">
    <source>
        <dbReference type="ARBA" id="ARBA00023136"/>
    </source>
</evidence>
<sequence length="200" mass="21755">RDVGAGKGVGSALAFSLLLISASSLVSPAWFQSDLFSFGLFAACAWSEGNEWNQTCVAYRTLEDMPDLAWKVSSAALLLGGWVLLALRALLLFSWTVLPKDFCPVKGRIPTQYMQAASVIASLLGLLLFPFSLASEVARLTCGPSTVYSSGRCHLGWGYITAILALVFTSLLPIVGRLQEDKTREKKILFSSIKERIIFV</sequence>
<dbReference type="GeneTree" id="ENSGT00990000203589"/>
<dbReference type="HOGENOM" id="CLU_1421051_0_0_1"/>
<evidence type="ECO:0000256" key="2">
    <source>
        <dbReference type="ARBA" id="ARBA00022692"/>
    </source>
</evidence>
<feature type="transmembrane region" description="Helical" evidence="5">
    <location>
        <begin position="116"/>
        <end position="135"/>
    </location>
</feature>
<comment type="subcellular location">
    <subcellularLocation>
        <location evidence="1">Membrane</location>
        <topology evidence="1">Multi-pass membrane protein</topology>
    </subcellularLocation>
</comment>
<dbReference type="PANTHER" id="PTHR12489">
    <property type="entry name" value="LIPOMA HMGIC FUSION PARTNER-LIKE PROTEIN"/>
    <property type="match status" value="1"/>
</dbReference>
<evidence type="ECO:0000256" key="1">
    <source>
        <dbReference type="ARBA" id="ARBA00004141"/>
    </source>
</evidence>
<feature type="transmembrane region" description="Helical" evidence="5">
    <location>
        <begin position="155"/>
        <end position="176"/>
    </location>
</feature>